<dbReference type="Proteomes" id="UP001054837">
    <property type="component" value="Unassembled WGS sequence"/>
</dbReference>
<accession>A0AAV4PHQ9</accession>
<keyword evidence="2" id="KW-1185">Reference proteome</keyword>
<gene>
    <name evidence="1" type="ORF">CDAR_94841</name>
</gene>
<protein>
    <submittedName>
        <fullName evidence="1">Uncharacterized protein</fullName>
    </submittedName>
</protein>
<name>A0AAV4PHQ9_9ARAC</name>
<comment type="caution">
    <text evidence="1">The sequence shown here is derived from an EMBL/GenBank/DDBJ whole genome shotgun (WGS) entry which is preliminary data.</text>
</comment>
<evidence type="ECO:0000313" key="1">
    <source>
        <dbReference type="EMBL" id="GIX97007.1"/>
    </source>
</evidence>
<reference evidence="1 2" key="1">
    <citation type="submission" date="2021-06" db="EMBL/GenBank/DDBJ databases">
        <title>Caerostris darwini draft genome.</title>
        <authorList>
            <person name="Kono N."/>
            <person name="Arakawa K."/>
        </authorList>
    </citation>
    <scope>NUCLEOTIDE SEQUENCE [LARGE SCALE GENOMIC DNA]</scope>
</reference>
<organism evidence="1 2">
    <name type="scientific">Caerostris darwini</name>
    <dbReference type="NCBI Taxonomy" id="1538125"/>
    <lineage>
        <taxon>Eukaryota</taxon>
        <taxon>Metazoa</taxon>
        <taxon>Ecdysozoa</taxon>
        <taxon>Arthropoda</taxon>
        <taxon>Chelicerata</taxon>
        <taxon>Arachnida</taxon>
        <taxon>Araneae</taxon>
        <taxon>Araneomorphae</taxon>
        <taxon>Entelegynae</taxon>
        <taxon>Araneoidea</taxon>
        <taxon>Araneidae</taxon>
        <taxon>Caerostris</taxon>
    </lineage>
</organism>
<proteinExistence type="predicted"/>
<dbReference type="AlphaFoldDB" id="A0AAV4PHQ9"/>
<evidence type="ECO:0000313" key="2">
    <source>
        <dbReference type="Proteomes" id="UP001054837"/>
    </source>
</evidence>
<sequence>MQSLSLPQRYRHSHHPQLRHRKRGAWDLRSRGCGSMWASESALMALMAQFAMCGVNMQEDGASNPLAPNICINSHHPYCKTWDIKSSVTSYYKNVWNVWVSVA</sequence>
<dbReference type="EMBL" id="BPLQ01003002">
    <property type="protein sequence ID" value="GIX97007.1"/>
    <property type="molecule type" value="Genomic_DNA"/>
</dbReference>